<proteinExistence type="predicted"/>
<evidence type="ECO:0000313" key="3">
    <source>
        <dbReference type="Proteomes" id="UP001153328"/>
    </source>
</evidence>
<protein>
    <recommendedName>
        <fullName evidence="4">CBM-cenC domain-containing protein</fullName>
    </recommendedName>
</protein>
<feature type="signal peptide" evidence="1">
    <location>
        <begin position="1"/>
        <end position="32"/>
    </location>
</feature>
<comment type="caution">
    <text evidence="2">The sequence shown here is derived from an EMBL/GenBank/DDBJ whole genome shotgun (WGS) entry which is preliminary data.</text>
</comment>
<name>A0A9W4MA10_9ACTN</name>
<dbReference type="AlphaFoldDB" id="A0A9W4MA10"/>
<keyword evidence="1" id="KW-0732">Signal</keyword>
<dbReference type="RefSeq" id="WP_205042981.1">
    <property type="nucleotide sequence ID" value="NZ_CAJVAX010000017.1"/>
</dbReference>
<feature type="chain" id="PRO_5040826278" description="CBM-cenC domain-containing protein" evidence="1">
    <location>
        <begin position="33"/>
        <end position="168"/>
    </location>
</feature>
<accession>A0A9W4MA10</accession>
<keyword evidence="3" id="KW-1185">Reference proteome</keyword>
<evidence type="ECO:0000256" key="1">
    <source>
        <dbReference type="SAM" id="SignalP"/>
    </source>
</evidence>
<evidence type="ECO:0008006" key="4">
    <source>
        <dbReference type="Google" id="ProtNLM"/>
    </source>
</evidence>
<gene>
    <name evidence="2" type="ORF">SBRY_30676</name>
</gene>
<reference evidence="2" key="1">
    <citation type="submission" date="2021-06" db="EMBL/GenBank/DDBJ databases">
        <authorList>
            <person name="Arsene-Ploetze F."/>
        </authorList>
    </citation>
    <scope>NUCLEOTIDE SEQUENCE</scope>
    <source>
        <strain evidence="2">SBRY1</strain>
    </source>
</reference>
<dbReference type="Proteomes" id="UP001153328">
    <property type="component" value="Unassembled WGS sequence"/>
</dbReference>
<organism evidence="2 3">
    <name type="scientific">Actinacidiphila bryophytorum</name>
    <dbReference type="NCBI Taxonomy" id="1436133"/>
    <lineage>
        <taxon>Bacteria</taxon>
        <taxon>Bacillati</taxon>
        <taxon>Actinomycetota</taxon>
        <taxon>Actinomycetes</taxon>
        <taxon>Kitasatosporales</taxon>
        <taxon>Streptomycetaceae</taxon>
        <taxon>Actinacidiphila</taxon>
    </lineage>
</organism>
<evidence type="ECO:0000313" key="2">
    <source>
        <dbReference type="EMBL" id="CAG7642632.1"/>
    </source>
</evidence>
<dbReference type="EMBL" id="CAJVAX010000017">
    <property type="protein sequence ID" value="CAG7642632.1"/>
    <property type="molecule type" value="Genomic_DNA"/>
</dbReference>
<sequence length="168" mass="17727">MSKAISRRLASTVSAVAALSGAMLVTPTQAHAAWGSQLPFTEVANVSGGGSNYQVGSIHGWVQFDSGGQDARYSLDVCRQSAYVVYVTVAYNATQNWSTGAWSQTVVSSGTPPWQSATSPCWNSEATLTGTIHAADLANFHVQLTGGTFVNGQSLVTDDDDYLLTNPY</sequence>